<gene>
    <name evidence="1" type="ORF">ACN38_g12878</name>
</gene>
<reference evidence="1 2" key="1">
    <citation type="submission" date="2015-08" db="EMBL/GenBank/DDBJ databases">
        <title>Genome sequencing of Penicillium nordicum.</title>
        <authorList>
            <person name="Nguyen H.D."/>
            <person name="Seifert K.A."/>
        </authorList>
    </citation>
    <scope>NUCLEOTIDE SEQUENCE [LARGE SCALE GENOMIC DNA]</scope>
    <source>
        <strain evidence="1 2">DAOMC 185683</strain>
    </source>
</reference>
<accession>A0A0M8NXV8</accession>
<proteinExistence type="predicted"/>
<protein>
    <submittedName>
        <fullName evidence="1">Uncharacterized protein</fullName>
    </submittedName>
</protein>
<organism evidence="1 2">
    <name type="scientific">Penicillium nordicum</name>
    <dbReference type="NCBI Taxonomy" id="229535"/>
    <lineage>
        <taxon>Eukaryota</taxon>
        <taxon>Fungi</taxon>
        <taxon>Dikarya</taxon>
        <taxon>Ascomycota</taxon>
        <taxon>Pezizomycotina</taxon>
        <taxon>Eurotiomycetes</taxon>
        <taxon>Eurotiomycetidae</taxon>
        <taxon>Eurotiales</taxon>
        <taxon>Aspergillaceae</taxon>
        <taxon>Penicillium</taxon>
    </lineage>
</organism>
<dbReference type="AlphaFoldDB" id="A0A0M8NXV8"/>
<keyword evidence="2" id="KW-1185">Reference proteome</keyword>
<dbReference type="Proteomes" id="UP000037696">
    <property type="component" value="Unassembled WGS sequence"/>
</dbReference>
<evidence type="ECO:0000313" key="2">
    <source>
        <dbReference type="Proteomes" id="UP000037696"/>
    </source>
</evidence>
<comment type="caution">
    <text evidence="1">The sequence shown here is derived from an EMBL/GenBank/DDBJ whole genome shotgun (WGS) entry which is preliminary data.</text>
</comment>
<sequence>PFAGACSNHAAVVAFLFFSSLFFRLSFAKPGWK</sequence>
<dbReference type="EMBL" id="LHQQ01000471">
    <property type="protein sequence ID" value="KOS36380.1"/>
    <property type="molecule type" value="Genomic_DNA"/>
</dbReference>
<name>A0A0M8NXV8_9EURO</name>
<evidence type="ECO:0000313" key="1">
    <source>
        <dbReference type="EMBL" id="KOS36380.1"/>
    </source>
</evidence>
<feature type="non-terminal residue" evidence="1">
    <location>
        <position position="1"/>
    </location>
</feature>